<dbReference type="EMBL" id="SAWY01000036">
    <property type="protein sequence ID" value="TPH13302.1"/>
    <property type="molecule type" value="Genomic_DNA"/>
</dbReference>
<dbReference type="InterPro" id="IPR039448">
    <property type="entry name" value="Beta_helix"/>
</dbReference>
<name>A0A502KNZ6_9GAMM</name>
<dbReference type="InterPro" id="IPR006976">
    <property type="entry name" value="VanZ-like"/>
</dbReference>
<evidence type="ECO:0000313" key="4">
    <source>
        <dbReference type="EMBL" id="TPH13302.1"/>
    </source>
</evidence>
<feature type="transmembrane region" description="Helical" evidence="1">
    <location>
        <begin position="727"/>
        <end position="744"/>
    </location>
</feature>
<protein>
    <recommendedName>
        <fullName evidence="6">Right handed beta helix domain-containing protein</fullName>
    </recommendedName>
</protein>
<feature type="transmembrane region" description="Helical" evidence="1">
    <location>
        <begin position="601"/>
        <end position="624"/>
    </location>
</feature>
<feature type="transmembrane region" description="Helical" evidence="1">
    <location>
        <begin position="252"/>
        <end position="270"/>
    </location>
</feature>
<feature type="transmembrane region" description="Helical" evidence="1">
    <location>
        <begin position="290"/>
        <end position="312"/>
    </location>
</feature>
<feature type="transmembrane region" description="Helical" evidence="1">
    <location>
        <begin position="400"/>
        <end position="420"/>
    </location>
</feature>
<feature type="transmembrane region" description="Helical" evidence="1">
    <location>
        <begin position="473"/>
        <end position="496"/>
    </location>
</feature>
<feature type="transmembrane region" description="Helical" evidence="1">
    <location>
        <begin position="205"/>
        <end position="223"/>
    </location>
</feature>
<dbReference type="Pfam" id="PF04892">
    <property type="entry name" value="VanZ"/>
    <property type="match status" value="1"/>
</dbReference>
<proteinExistence type="predicted"/>
<keyword evidence="1" id="KW-0812">Transmembrane</keyword>
<evidence type="ECO:0000313" key="5">
    <source>
        <dbReference type="Proteomes" id="UP000315303"/>
    </source>
</evidence>
<accession>A0A502KNZ6</accession>
<keyword evidence="1" id="KW-0472">Membrane</keyword>
<organism evidence="4 5">
    <name type="scientific">Litorilituus lipolyticus</name>
    <dbReference type="NCBI Taxonomy" id="2491017"/>
    <lineage>
        <taxon>Bacteria</taxon>
        <taxon>Pseudomonadati</taxon>
        <taxon>Pseudomonadota</taxon>
        <taxon>Gammaproteobacteria</taxon>
        <taxon>Alteromonadales</taxon>
        <taxon>Colwelliaceae</taxon>
        <taxon>Litorilituus</taxon>
    </lineage>
</organism>
<feature type="transmembrane region" description="Helical" evidence="1">
    <location>
        <begin position="685"/>
        <end position="706"/>
    </location>
</feature>
<reference evidence="4 5" key="1">
    <citation type="submission" date="2019-01" db="EMBL/GenBank/DDBJ databases">
        <title>Litorilituus lipolytica sp. nov., isolated from intertidal sand of the Yellow Sea in China.</title>
        <authorList>
            <person name="Liu A."/>
        </authorList>
    </citation>
    <scope>NUCLEOTIDE SEQUENCE [LARGE SCALE GENOMIC DNA]</scope>
    <source>
        <strain evidence="4 5">RZ04</strain>
    </source>
</reference>
<feature type="transmembrane region" description="Helical" evidence="1">
    <location>
        <begin position="544"/>
        <end position="562"/>
    </location>
</feature>
<dbReference type="OrthoDB" id="7055135at2"/>
<evidence type="ECO:0000256" key="1">
    <source>
        <dbReference type="SAM" id="Phobius"/>
    </source>
</evidence>
<feature type="transmembrane region" description="Helical" evidence="1">
    <location>
        <begin position="46"/>
        <end position="64"/>
    </location>
</feature>
<sequence>MMRFFITLLYLLIAYGSLFPFDFSLIEFNQNYHHILRFKLTSLGDTVANIALFAPLGLFYGLMNNYISQPLLNSRLLLKVAFFAIILQLLQIALPTRDQNIVDVIFNLAGFVVGYYAVFILRLPNQLPTLKLQHLPIAIGLLYILSELVPFVPSIDFQAIKDSIKPLLLWPGVDVVWPIIFSSVLWLLTIRLFSFQCDYVPVKRAAQVWLFMIVAKILVYGVSLSYVDLIAPLIAIMLASFLTLQGESFTKLLLSVVLACFLTSSMASFGDKNITLELFIPFHGYLSGHLAVAVQGVLFKLFLFSAVIWLAFELMWPVKKVALLLGALVLTIELAQLFMPSKTTDFADVLLVYLAYRLVRNLGDFLASHQEAVADNSVALNTKKQVSLNINMQPTRLKQIIIFSGVFFLLYLGINTLFSLSALPTNVVELFRHQGSLTDVFFFFIFLIIFATSSALIVRYLTEIDTVKVSQMLILHFALLFCCFVALSLAVTFESIEDIVGSAKLPQLLYKHQTSEHFGMVLVKVFSLTNIAIAARYLEFSFRFIFLVTLIQTPLTLWLLISHSKLSAASKLKATCVSFALIILAYLVVFTFAVTDNLTELIASPLLFVVALMLLTVSTVYSIIQIKKGSVIQAIIVTCLFAGLSWFLAQYVFETVIIKYGHVFSAFDFILAGSREDKIVTSALMIRWSIGIFLVQWVFILGYFWLESIKSIKVNRAAIPLIKKGTVVVLAIACIVYVGNRLFGEQLHWQTLQQHFANTHKQNYAIDSSTAYLPKTITAGQVFLNNEPMVDLKSAFELAQDGDFIRLSTGFYQQAAILKASNVSIIAEKGAVLFGKTVEGKGAIVIKGDNTYIEGLECHSIYVPDNNGVCVRLEGKGLTLNNVYFHHAQGGLLGSPKGGDIRIEQSRFEHLGDGAFYHGIYTLERTRLFINNSYFLNNRNAGHEIKSRSSHTEIVNSTIAASQSRDSRLVDVPNGGVFVLRDNLLVEGIYSENHDLLSWGVEGVKHSTGSIIIENNVFISDKAKARLISLRDSPKTLRVVNNIVIGQILGFTKEDNLFFTNRAEASLPRAPQLPLLSKEQIRKDKKKYEY</sequence>
<comment type="caution">
    <text evidence="4">The sequence shown here is derived from an EMBL/GenBank/DDBJ whole genome shotgun (WGS) entry which is preliminary data.</text>
</comment>
<feature type="transmembrane region" description="Helical" evidence="1">
    <location>
        <begin position="175"/>
        <end position="193"/>
    </location>
</feature>
<feature type="transmembrane region" description="Helical" evidence="1">
    <location>
        <begin position="440"/>
        <end position="461"/>
    </location>
</feature>
<keyword evidence="5" id="KW-1185">Reference proteome</keyword>
<dbReference type="InterPro" id="IPR011050">
    <property type="entry name" value="Pectin_lyase_fold/virulence"/>
</dbReference>
<feature type="transmembrane region" description="Helical" evidence="1">
    <location>
        <begin position="100"/>
        <end position="123"/>
    </location>
</feature>
<feature type="transmembrane region" description="Helical" evidence="1">
    <location>
        <begin position="76"/>
        <end position="94"/>
    </location>
</feature>
<dbReference type="Proteomes" id="UP000315303">
    <property type="component" value="Unassembled WGS sequence"/>
</dbReference>
<evidence type="ECO:0008006" key="6">
    <source>
        <dbReference type="Google" id="ProtNLM"/>
    </source>
</evidence>
<dbReference type="AlphaFoldDB" id="A0A502KNZ6"/>
<dbReference type="SUPFAM" id="SSF51126">
    <property type="entry name" value="Pectin lyase-like"/>
    <property type="match status" value="1"/>
</dbReference>
<feature type="domain" description="Right handed beta helix" evidence="3">
    <location>
        <begin position="843"/>
        <end position="967"/>
    </location>
</feature>
<gene>
    <name evidence="4" type="ORF">EPA86_14000</name>
</gene>
<feature type="transmembrane region" description="Helical" evidence="1">
    <location>
        <begin position="135"/>
        <end position="155"/>
    </location>
</feature>
<feature type="transmembrane region" description="Helical" evidence="1">
    <location>
        <begin position="574"/>
        <end position="595"/>
    </location>
</feature>
<dbReference type="InterPro" id="IPR012334">
    <property type="entry name" value="Pectin_lyas_fold"/>
</dbReference>
<evidence type="ECO:0000259" key="3">
    <source>
        <dbReference type="Pfam" id="PF13229"/>
    </source>
</evidence>
<feature type="domain" description="VanZ-like" evidence="2">
    <location>
        <begin position="18"/>
        <end position="121"/>
    </location>
</feature>
<evidence type="ECO:0000259" key="2">
    <source>
        <dbReference type="Pfam" id="PF04892"/>
    </source>
</evidence>
<keyword evidence="1" id="KW-1133">Transmembrane helix</keyword>
<feature type="transmembrane region" description="Helical" evidence="1">
    <location>
        <begin position="631"/>
        <end position="653"/>
    </location>
</feature>
<dbReference type="Pfam" id="PF13229">
    <property type="entry name" value="Beta_helix"/>
    <property type="match status" value="1"/>
</dbReference>
<dbReference type="Gene3D" id="2.160.20.10">
    <property type="entry name" value="Single-stranded right-handed beta-helix, Pectin lyase-like"/>
    <property type="match status" value="1"/>
</dbReference>